<dbReference type="GO" id="GO:0016857">
    <property type="term" value="F:racemase and epimerase activity, acting on carbohydrates and derivatives"/>
    <property type="evidence" value="ECO:0007669"/>
    <property type="project" value="InterPro"/>
</dbReference>
<sequence length="72" mass="7683">MSKVEFLRNNYKTLDIGVDGGVGPNTIQQCADAGANLIVSGSALVRSNNKKQTIHDLRSVVDAAIKGRQLQS</sequence>
<dbReference type="GO" id="GO:0005975">
    <property type="term" value="P:carbohydrate metabolic process"/>
    <property type="evidence" value="ECO:0007669"/>
    <property type="project" value="InterPro"/>
</dbReference>
<dbReference type="Gene3D" id="3.20.20.70">
    <property type="entry name" value="Aldolase class I"/>
    <property type="match status" value="1"/>
</dbReference>
<evidence type="ECO:0000256" key="2">
    <source>
        <dbReference type="ARBA" id="ARBA00023235"/>
    </source>
</evidence>
<dbReference type="InterPro" id="IPR013785">
    <property type="entry name" value="Aldolase_TIM"/>
</dbReference>
<dbReference type="Proteomes" id="UP000762676">
    <property type="component" value="Unassembled WGS sequence"/>
</dbReference>
<accession>A0AAV4HRE6</accession>
<proteinExistence type="predicted"/>
<dbReference type="AlphaFoldDB" id="A0AAV4HRE6"/>
<dbReference type="PANTHER" id="PTHR11749">
    <property type="entry name" value="RIBULOSE-5-PHOSPHATE-3-EPIMERASE"/>
    <property type="match status" value="1"/>
</dbReference>
<dbReference type="GO" id="GO:0046872">
    <property type="term" value="F:metal ion binding"/>
    <property type="evidence" value="ECO:0007669"/>
    <property type="project" value="UniProtKB-KW"/>
</dbReference>
<evidence type="ECO:0000256" key="1">
    <source>
        <dbReference type="ARBA" id="ARBA00022723"/>
    </source>
</evidence>
<dbReference type="InterPro" id="IPR000056">
    <property type="entry name" value="Ribul_P_3_epim-like"/>
</dbReference>
<dbReference type="InterPro" id="IPR011060">
    <property type="entry name" value="RibuloseP-bd_barrel"/>
</dbReference>
<reference evidence="3 4" key="1">
    <citation type="journal article" date="2021" name="Elife">
        <title>Chloroplast acquisition without the gene transfer in kleptoplastic sea slugs, Plakobranchus ocellatus.</title>
        <authorList>
            <person name="Maeda T."/>
            <person name="Takahashi S."/>
            <person name="Yoshida T."/>
            <person name="Shimamura S."/>
            <person name="Takaki Y."/>
            <person name="Nagai Y."/>
            <person name="Toyoda A."/>
            <person name="Suzuki Y."/>
            <person name="Arimoto A."/>
            <person name="Ishii H."/>
            <person name="Satoh N."/>
            <person name="Nishiyama T."/>
            <person name="Hasebe M."/>
            <person name="Maruyama T."/>
            <person name="Minagawa J."/>
            <person name="Obokata J."/>
            <person name="Shigenobu S."/>
        </authorList>
    </citation>
    <scope>NUCLEOTIDE SEQUENCE [LARGE SCALE GENOMIC DNA]</scope>
</reference>
<organism evidence="3 4">
    <name type="scientific">Elysia marginata</name>
    <dbReference type="NCBI Taxonomy" id="1093978"/>
    <lineage>
        <taxon>Eukaryota</taxon>
        <taxon>Metazoa</taxon>
        <taxon>Spiralia</taxon>
        <taxon>Lophotrochozoa</taxon>
        <taxon>Mollusca</taxon>
        <taxon>Gastropoda</taxon>
        <taxon>Heterobranchia</taxon>
        <taxon>Euthyneura</taxon>
        <taxon>Panpulmonata</taxon>
        <taxon>Sacoglossa</taxon>
        <taxon>Placobranchoidea</taxon>
        <taxon>Plakobranchidae</taxon>
        <taxon>Elysia</taxon>
    </lineage>
</organism>
<name>A0AAV4HRE6_9GAST</name>
<keyword evidence="4" id="KW-1185">Reference proteome</keyword>
<evidence type="ECO:0000313" key="4">
    <source>
        <dbReference type="Proteomes" id="UP000762676"/>
    </source>
</evidence>
<evidence type="ECO:0000313" key="3">
    <source>
        <dbReference type="EMBL" id="GFR99260.1"/>
    </source>
</evidence>
<dbReference type="SUPFAM" id="SSF51366">
    <property type="entry name" value="Ribulose-phoshate binding barrel"/>
    <property type="match status" value="1"/>
</dbReference>
<dbReference type="EMBL" id="BMAT01005749">
    <property type="protein sequence ID" value="GFR99260.1"/>
    <property type="molecule type" value="Genomic_DNA"/>
</dbReference>
<keyword evidence="2" id="KW-0413">Isomerase</keyword>
<gene>
    <name evidence="3" type="ORF">ElyMa_002789000</name>
</gene>
<dbReference type="Pfam" id="PF00834">
    <property type="entry name" value="Ribul_P_3_epim"/>
    <property type="match status" value="1"/>
</dbReference>
<comment type="caution">
    <text evidence="3">The sequence shown here is derived from an EMBL/GenBank/DDBJ whole genome shotgun (WGS) entry which is preliminary data.</text>
</comment>
<keyword evidence="1" id="KW-0479">Metal-binding</keyword>
<protein>
    <submittedName>
        <fullName evidence="3">Ribulose-phosphate 3-epimerase</fullName>
    </submittedName>
</protein>